<dbReference type="PANTHER" id="PTHR33420:SF14">
    <property type="entry name" value="TYPE 1 FIMBRIN D-MANNOSE SPECIFIC ADHESIN"/>
    <property type="match status" value="1"/>
</dbReference>
<dbReference type="InterPro" id="IPR036937">
    <property type="entry name" value="Adhesion_dom_fimbrial_sf"/>
</dbReference>
<evidence type="ECO:0000256" key="3">
    <source>
        <dbReference type="ARBA" id="ARBA00023263"/>
    </source>
</evidence>
<sequence length="175" mass="18077">MSIRNLALRLAMTACLATTAAQAATTGTLRFSGQVDAGTCDLDAGDVNRSITLPTIKISDFDQAAYAGTLDFELSADCESDISSVTFLFTGTPAGEDASLFANTGTSGGTALWLAHRAPAFSIIPANGTPTQRSRTVATSNRKAVLPLTAAYHKTGAILTQGTLASTVTVSITYH</sequence>
<evidence type="ECO:0000256" key="2">
    <source>
        <dbReference type="ARBA" id="ARBA00006671"/>
    </source>
</evidence>
<keyword evidence="6" id="KW-1185">Reference proteome</keyword>
<gene>
    <name evidence="5" type="ORF">OSC50_22770</name>
</gene>
<comment type="similarity">
    <text evidence="2">Belongs to the fimbrial protein family.</text>
</comment>
<reference evidence="5" key="1">
    <citation type="submission" date="2022-11" db="EMBL/GenBank/DDBJ databases">
        <title>Taxonomic description of a new Pseudomonas species.</title>
        <authorList>
            <person name="Tambong J.T."/>
        </authorList>
    </citation>
    <scope>NUCLEOTIDE SEQUENCE</scope>
    <source>
        <strain evidence="5">S1Bt42</strain>
    </source>
</reference>
<dbReference type="Proteomes" id="UP001164116">
    <property type="component" value="Chromosome"/>
</dbReference>
<evidence type="ECO:0000256" key="1">
    <source>
        <dbReference type="ARBA" id="ARBA00004561"/>
    </source>
</evidence>
<evidence type="ECO:0000313" key="5">
    <source>
        <dbReference type="EMBL" id="UZW21392.1"/>
    </source>
</evidence>
<dbReference type="InterPro" id="IPR050263">
    <property type="entry name" value="Bact_Fimbrial_Adh_Pro"/>
</dbReference>
<dbReference type="PANTHER" id="PTHR33420">
    <property type="entry name" value="FIMBRIAL SUBUNIT ELFA-RELATED"/>
    <property type="match status" value="1"/>
</dbReference>
<dbReference type="EMBL" id="CP112866">
    <property type="protein sequence ID" value="UZW21392.1"/>
    <property type="molecule type" value="Genomic_DNA"/>
</dbReference>
<organism evidence="5 6">
    <name type="scientific">Pseudomonas quebecensis</name>
    <dbReference type="NCBI Taxonomy" id="2995174"/>
    <lineage>
        <taxon>Bacteria</taxon>
        <taxon>Pseudomonadati</taxon>
        <taxon>Pseudomonadota</taxon>
        <taxon>Gammaproteobacteria</taxon>
        <taxon>Pseudomonadales</taxon>
        <taxon>Pseudomonadaceae</taxon>
        <taxon>Pseudomonas</taxon>
    </lineage>
</organism>
<dbReference type="InterPro" id="IPR008966">
    <property type="entry name" value="Adhesion_dom_sf"/>
</dbReference>
<feature type="signal peptide" evidence="4">
    <location>
        <begin position="1"/>
        <end position="23"/>
    </location>
</feature>
<comment type="subcellular location">
    <subcellularLocation>
        <location evidence="1">Fimbrium</location>
    </subcellularLocation>
</comment>
<keyword evidence="3" id="KW-0281">Fimbrium</keyword>
<accession>A0ABY6QQ22</accession>
<evidence type="ECO:0000313" key="6">
    <source>
        <dbReference type="Proteomes" id="UP001164116"/>
    </source>
</evidence>
<evidence type="ECO:0000256" key="4">
    <source>
        <dbReference type="SAM" id="SignalP"/>
    </source>
</evidence>
<feature type="chain" id="PRO_5045465505" evidence="4">
    <location>
        <begin position="24"/>
        <end position="175"/>
    </location>
</feature>
<protein>
    <submittedName>
        <fullName evidence="5">Fimbrial protein</fullName>
    </submittedName>
</protein>
<name>A0ABY6QQ22_9PSED</name>
<proteinExistence type="inferred from homology"/>
<keyword evidence="4" id="KW-0732">Signal</keyword>
<dbReference type="Gene3D" id="2.60.40.1090">
    <property type="entry name" value="Fimbrial-type adhesion domain"/>
    <property type="match status" value="1"/>
</dbReference>
<dbReference type="SUPFAM" id="SSF49401">
    <property type="entry name" value="Bacterial adhesins"/>
    <property type="match status" value="1"/>
</dbReference>